<dbReference type="STRING" id="1173027.Mic7113_0287"/>
<feature type="region of interest" description="Disordered" evidence="1">
    <location>
        <begin position="1"/>
        <end position="22"/>
    </location>
</feature>
<dbReference type="EMBL" id="CP003630">
    <property type="protein sequence ID" value="AFZ16217.1"/>
    <property type="molecule type" value="Genomic_DNA"/>
</dbReference>
<evidence type="ECO:0000256" key="1">
    <source>
        <dbReference type="SAM" id="MobiDB-lite"/>
    </source>
</evidence>
<evidence type="ECO:0000313" key="3">
    <source>
        <dbReference type="Proteomes" id="UP000010471"/>
    </source>
</evidence>
<dbReference type="InterPro" id="IPR021705">
    <property type="entry name" value="DUF3288"/>
</dbReference>
<dbReference type="OrthoDB" id="514226at2"/>
<keyword evidence="3" id="KW-1185">Reference proteome</keyword>
<dbReference type="RefSeq" id="WP_015180381.1">
    <property type="nucleotide sequence ID" value="NC_019738.1"/>
</dbReference>
<dbReference type="KEGG" id="mic:Mic7113_0287"/>
<dbReference type="eggNOG" id="ENOG5032Y24">
    <property type="taxonomic scope" value="Bacteria"/>
</dbReference>
<dbReference type="Proteomes" id="UP000010471">
    <property type="component" value="Chromosome"/>
</dbReference>
<evidence type="ECO:0008006" key="4">
    <source>
        <dbReference type="Google" id="ProtNLM"/>
    </source>
</evidence>
<dbReference type="HOGENOM" id="CLU_160065_1_0_3"/>
<accession>K9W9P1</accession>
<proteinExistence type="predicted"/>
<sequence length="99" mass="11726">MASAAENKDQQHPQEKNDKDIVERLLREEPSNRHYAELARLRIRYCSFPGAREIQQNLDAILQRWQMTEEQLFELTRQIHATGQVYKRGNNSQGQDDWS</sequence>
<reference evidence="2 3" key="1">
    <citation type="submission" date="2012-06" db="EMBL/GenBank/DDBJ databases">
        <title>Finished chromosome of genome of Microcoleus sp. PCC 7113.</title>
        <authorList>
            <consortium name="US DOE Joint Genome Institute"/>
            <person name="Gugger M."/>
            <person name="Coursin T."/>
            <person name="Rippka R."/>
            <person name="Tandeau De Marsac N."/>
            <person name="Huntemann M."/>
            <person name="Wei C.-L."/>
            <person name="Han J."/>
            <person name="Detter J.C."/>
            <person name="Han C."/>
            <person name="Tapia R."/>
            <person name="Chen A."/>
            <person name="Kyrpides N."/>
            <person name="Mavromatis K."/>
            <person name="Markowitz V."/>
            <person name="Szeto E."/>
            <person name="Ivanova N."/>
            <person name="Pagani I."/>
            <person name="Pati A."/>
            <person name="Goodwin L."/>
            <person name="Nordberg H.P."/>
            <person name="Cantor M.N."/>
            <person name="Hua S.X."/>
            <person name="Woyke T."/>
            <person name="Kerfeld C.A."/>
        </authorList>
    </citation>
    <scope>NUCLEOTIDE SEQUENCE [LARGE SCALE GENOMIC DNA]</scope>
    <source>
        <strain evidence="2 3">PCC 7113</strain>
    </source>
</reference>
<organism evidence="2 3">
    <name type="scientific">Allocoleopsis franciscana PCC 7113</name>
    <dbReference type="NCBI Taxonomy" id="1173027"/>
    <lineage>
        <taxon>Bacteria</taxon>
        <taxon>Bacillati</taxon>
        <taxon>Cyanobacteriota</taxon>
        <taxon>Cyanophyceae</taxon>
        <taxon>Coleofasciculales</taxon>
        <taxon>Coleofasciculaceae</taxon>
        <taxon>Allocoleopsis</taxon>
        <taxon>Allocoleopsis franciscana</taxon>
    </lineage>
</organism>
<protein>
    <recommendedName>
        <fullName evidence="4">DUF3288 family protein</fullName>
    </recommendedName>
</protein>
<gene>
    <name evidence="2" type="ORF">Mic7113_0287</name>
</gene>
<name>K9W9P1_9CYAN</name>
<evidence type="ECO:0000313" key="2">
    <source>
        <dbReference type="EMBL" id="AFZ16217.1"/>
    </source>
</evidence>
<dbReference type="AlphaFoldDB" id="K9W9P1"/>
<dbReference type="Pfam" id="PF11691">
    <property type="entry name" value="DUF3288"/>
    <property type="match status" value="1"/>
</dbReference>